<evidence type="ECO:0000256" key="2">
    <source>
        <dbReference type="ARBA" id="ARBA00022840"/>
    </source>
</evidence>
<evidence type="ECO:0000313" key="5">
    <source>
        <dbReference type="Proteomes" id="UP001149140"/>
    </source>
</evidence>
<organism evidence="4 5">
    <name type="scientific">Solirubrobacter ginsenosidimutans</name>
    <dbReference type="NCBI Taxonomy" id="490573"/>
    <lineage>
        <taxon>Bacteria</taxon>
        <taxon>Bacillati</taxon>
        <taxon>Actinomycetota</taxon>
        <taxon>Thermoleophilia</taxon>
        <taxon>Solirubrobacterales</taxon>
        <taxon>Solirubrobacteraceae</taxon>
        <taxon>Solirubrobacter</taxon>
    </lineage>
</organism>
<evidence type="ECO:0000256" key="1">
    <source>
        <dbReference type="ARBA" id="ARBA00022741"/>
    </source>
</evidence>
<dbReference type="GO" id="GO:0003677">
    <property type="term" value="F:DNA binding"/>
    <property type="evidence" value="ECO:0007669"/>
    <property type="project" value="InterPro"/>
</dbReference>
<gene>
    <name evidence="4" type="ORF">OM076_43360</name>
</gene>
<keyword evidence="2" id="KW-0067">ATP-binding</keyword>
<keyword evidence="5" id="KW-1185">Reference proteome</keyword>
<dbReference type="InterPro" id="IPR016032">
    <property type="entry name" value="Sig_transdc_resp-reg_C-effctor"/>
</dbReference>
<comment type="caution">
    <text evidence="4">The sequence shown here is derived from an EMBL/GenBank/DDBJ whole genome shotgun (WGS) entry which is preliminary data.</text>
</comment>
<dbReference type="SMART" id="SM00421">
    <property type="entry name" value="HTH_LUXR"/>
    <property type="match status" value="1"/>
</dbReference>
<keyword evidence="1" id="KW-0547">Nucleotide-binding</keyword>
<dbReference type="RefSeq" id="WP_270046428.1">
    <property type="nucleotide sequence ID" value="NZ_JAPDOD010000091.1"/>
</dbReference>
<dbReference type="Proteomes" id="UP001149140">
    <property type="component" value="Unassembled WGS sequence"/>
</dbReference>
<dbReference type="PRINTS" id="PR00038">
    <property type="entry name" value="HTHLUXR"/>
</dbReference>
<dbReference type="InterPro" id="IPR041664">
    <property type="entry name" value="AAA_16"/>
</dbReference>
<dbReference type="Gene3D" id="1.10.10.10">
    <property type="entry name" value="Winged helix-like DNA-binding domain superfamily/Winged helix DNA-binding domain"/>
    <property type="match status" value="1"/>
</dbReference>
<dbReference type="PANTHER" id="PTHR16305">
    <property type="entry name" value="TESTICULAR SOLUBLE ADENYLYL CYCLASE"/>
    <property type="match status" value="1"/>
</dbReference>
<accession>A0A9X3N4X6</accession>
<dbReference type="Pfam" id="PF00196">
    <property type="entry name" value="GerE"/>
    <property type="match status" value="1"/>
</dbReference>
<sequence>MPLVGRARELRRLHDLLAVLPQHGGGLLLRGEPGIGKSALLAAVSRSASDRGMRVLRTTGVQSEARLPFAGLHQLLWPVIDQLETLAPPQRHAVLAAFGMTERETPDLFLIALATLNVLSEVATAAPVVIVVEDAHWLDRSTIDVLAFVARRVESEPILLVGAVRDGFDGGGFAELRIEGLDDEAAAALLDATADLEPDVRARLLAEAAGNPLALVELPLATAKLEPGTLLPAWLPLTARLEHAFAAQASDLPEATRRLLLVAALNDGASLSEALMAHENVIATLEPALKARLVVVEGEELRFRHPLVRSAIRQAASLPERHAAHAALAAVVALDRRVWHRAAAVVGPDEATATELDWTAAAAERRGSLAVAVSALTRAAELSDIPARRGARLLRAAELAFELGRSDVVVRLLRDAEPLPLDAGERTRMAWLRELFATQLWSGTARTEALIEIADRMRVEGDPDRALKWLRNVAFRCWWSYPDPAAEALVLEAAARVPVAPDHPELVDTLALAAPVQRGREVIAELTRRPIAGNTHAAYHLGGASTAVGAFSAELIAEAVAGLRAQGRVGLLAQALVAQAWTSVYLGNWVLGLAAAEEAIALSQETRQLRHAVAGSLAAATLHALRGDGAANTDAAADAAERVLLPMGASPLLSLAQLTRGVGALGEGRHFDAYVALRRIFAPGDTAHHRFVRWWALVDLIDAAIHSDHHDQARVLVAEFEPILEQTGAPLLDAALIYARAVLGDDEVLFAGPISGYPLIRARLLLAHGAWLRRRRRLADSRVPLRAAREAFDALGAAGWGERARQELRASGETSRRRTPDAWDELTPQELQIAQMAAAGLTNREIGERLYLSHRTIGSHLYRIFPKLGVTSRSELRDAVG</sequence>
<dbReference type="InterPro" id="IPR027417">
    <property type="entry name" value="P-loop_NTPase"/>
</dbReference>
<evidence type="ECO:0000259" key="3">
    <source>
        <dbReference type="PROSITE" id="PS50043"/>
    </source>
</evidence>
<evidence type="ECO:0000313" key="4">
    <source>
        <dbReference type="EMBL" id="MDA0167178.1"/>
    </source>
</evidence>
<dbReference type="GO" id="GO:0005524">
    <property type="term" value="F:ATP binding"/>
    <property type="evidence" value="ECO:0007669"/>
    <property type="project" value="UniProtKB-KW"/>
</dbReference>
<proteinExistence type="predicted"/>
<dbReference type="InterPro" id="IPR036388">
    <property type="entry name" value="WH-like_DNA-bd_sf"/>
</dbReference>
<dbReference type="Pfam" id="PF13191">
    <property type="entry name" value="AAA_16"/>
    <property type="match status" value="1"/>
</dbReference>
<dbReference type="SUPFAM" id="SSF46894">
    <property type="entry name" value="C-terminal effector domain of the bipartite response regulators"/>
    <property type="match status" value="1"/>
</dbReference>
<name>A0A9X3N4X6_9ACTN</name>
<dbReference type="SUPFAM" id="SSF52540">
    <property type="entry name" value="P-loop containing nucleoside triphosphate hydrolases"/>
    <property type="match status" value="1"/>
</dbReference>
<dbReference type="CDD" id="cd06170">
    <property type="entry name" value="LuxR_C_like"/>
    <property type="match status" value="1"/>
</dbReference>
<dbReference type="GO" id="GO:0006355">
    <property type="term" value="P:regulation of DNA-templated transcription"/>
    <property type="evidence" value="ECO:0007669"/>
    <property type="project" value="InterPro"/>
</dbReference>
<dbReference type="Gene3D" id="3.40.50.300">
    <property type="entry name" value="P-loop containing nucleotide triphosphate hydrolases"/>
    <property type="match status" value="1"/>
</dbReference>
<dbReference type="GO" id="GO:0005737">
    <property type="term" value="C:cytoplasm"/>
    <property type="evidence" value="ECO:0007669"/>
    <property type="project" value="TreeGrafter"/>
</dbReference>
<dbReference type="GO" id="GO:0004016">
    <property type="term" value="F:adenylate cyclase activity"/>
    <property type="evidence" value="ECO:0007669"/>
    <property type="project" value="TreeGrafter"/>
</dbReference>
<dbReference type="PANTHER" id="PTHR16305:SF35">
    <property type="entry name" value="TRANSCRIPTIONAL ACTIVATOR DOMAIN"/>
    <property type="match status" value="1"/>
</dbReference>
<dbReference type="EMBL" id="JAPDOD010000091">
    <property type="protein sequence ID" value="MDA0167178.1"/>
    <property type="molecule type" value="Genomic_DNA"/>
</dbReference>
<dbReference type="PROSITE" id="PS50043">
    <property type="entry name" value="HTH_LUXR_2"/>
    <property type="match status" value="1"/>
</dbReference>
<protein>
    <submittedName>
        <fullName evidence="4">LuxR family transcriptional regulator</fullName>
    </submittedName>
</protein>
<feature type="domain" description="HTH luxR-type" evidence="3">
    <location>
        <begin position="819"/>
        <end position="881"/>
    </location>
</feature>
<dbReference type="PROSITE" id="PS00622">
    <property type="entry name" value="HTH_LUXR_1"/>
    <property type="match status" value="1"/>
</dbReference>
<dbReference type="AlphaFoldDB" id="A0A9X3N4X6"/>
<reference evidence="4" key="1">
    <citation type="submission" date="2022-10" db="EMBL/GenBank/DDBJ databases">
        <title>The WGS of Solirubrobacter ginsenosidimutans DSM 21036.</title>
        <authorList>
            <person name="Jiang Z."/>
        </authorList>
    </citation>
    <scope>NUCLEOTIDE SEQUENCE</scope>
    <source>
        <strain evidence="4">DSM 21036</strain>
    </source>
</reference>
<dbReference type="InterPro" id="IPR000792">
    <property type="entry name" value="Tscrpt_reg_LuxR_C"/>
</dbReference>